<name>A0ABX7XQ14_9BACT</name>
<dbReference type="RefSeq" id="WP_211807723.1">
    <property type="nucleotide sequence ID" value="NZ_CP072361.1"/>
</dbReference>
<gene>
    <name evidence="2" type="ORF">J5A58_01260</name>
</gene>
<keyword evidence="1" id="KW-0732">Signal</keyword>
<keyword evidence="3" id="KW-1185">Reference proteome</keyword>
<protein>
    <recommendedName>
        <fullName evidence="4">Lipoprotein</fullName>
    </recommendedName>
</protein>
<dbReference type="PROSITE" id="PS51257">
    <property type="entry name" value="PROKAR_LIPOPROTEIN"/>
    <property type="match status" value="1"/>
</dbReference>
<feature type="signal peptide" evidence="1">
    <location>
        <begin position="1"/>
        <end position="20"/>
    </location>
</feature>
<dbReference type="EMBL" id="CP072361">
    <property type="protein sequence ID" value="QUB75681.1"/>
    <property type="molecule type" value="Genomic_DNA"/>
</dbReference>
<evidence type="ECO:0000256" key="1">
    <source>
        <dbReference type="SAM" id="SignalP"/>
    </source>
</evidence>
<accession>A0ABX7XQ14</accession>
<evidence type="ECO:0000313" key="3">
    <source>
        <dbReference type="Proteomes" id="UP000682195"/>
    </source>
</evidence>
<feature type="chain" id="PRO_5046719917" description="Lipoprotein" evidence="1">
    <location>
        <begin position="21"/>
        <end position="294"/>
    </location>
</feature>
<organism evidence="2 3">
    <name type="scientific">Prevotella melaninogenica</name>
    <dbReference type="NCBI Taxonomy" id="28132"/>
    <lineage>
        <taxon>Bacteria</taxon>
        <taxon>Pseudomonadati</taxon>
        <taxon>Bacteroidota</taxon>
        <taxon>Bacteroidia</taxon>
        <taxon>Bacteroidales</taxon>
        <taxon>Prevotellaceae</taxon>
        <taxon>Prevotella</taxon>
    </lineage>
</organism>
<reference evidence="2 3" key="1">
    <citation type="submission" date="2021-03" db="EMBL/GenBank/DDBJ databases">
        <title>Human Oral Microbial Genomes.</title>
        <authorList>
            <person name="Johnston C.D."/>
            <person name="Chen T."/>
            <person name="Dewhirst F.E."/>
        </authorList>
    </citation>
    <scope>NUCLEOTIDE SEQUENCE [LARGE SCALE GENOMIC DNA]</scope>
    <source>
        <strain evidence="2 3">F0054</strain>
    </source>
</reference>
<evidence type="ECO:0008006" key="4">
    <source>
        <dbReference type="Google" id="ProtNLM"/>
    </source>
</evidence>
<evidence type="ECO:0000313" key="2">
    <source>
        <dbReference type="EMBL" id="QUB75681.1"/>
    </source>
</evidence>
<dbReference type="Proteomes" id="UP000682195">
    <property type="component" value="Chromosome 1"/>
</dbReference>
<proteinExistence type="predicted"/>
<sequence length="294" mass="33801">MKVRKILLTILVGVFMGACSSEDIVDQGEKNNFHSPESTSAEIMSFESKDAFKKALESYDITKGIKTRSSHSFSSADDIYNDFSEGNTNIEQIGFLIPDEKFRHFLNKNLEIIVNDTLYRITKDGTFFTHCSNKIELENAVTKVKDFTNVAEGLKKLGNVKLKDTFCRWYDSSSSPIDNEQYFDEDSDDVVIPNQPTTRAATRHELTREDVQNFPKVGAVKVHIADKIIRFSPSYLKHIKIRFNSNSRRKLYVSLYQYDYVFGVSIGIDCKVMKKLWHGLSWGRMVHWDDGIYL</sequence>